<organism evidence="6 7">
    <name type="scientific">Monopterus albus</name>
    <name type="common">Swamp eel</name>
    <dbReference type="NCBI Taxonomy" id="43700"/>
    <lineage>
        <taxon>Eukaryota</taxon>
        <taxon>Metazoa</taxon>
        <taxon>Chordata</taxon>
        <taxon>Craniata</taxon>
        <taxon>Vertebrata</taxon>
        <taxon>Euteleostomi</taxon>
        <taxon>Actinopterygii</taxon>
        <taxon>Neopterygii</taxon>
        <taxon>Teleostei</taxon>
        <taxon>Neoteleostei</taxon>
        <taxon>Acanthomorphata</taxon>
        <taxon>Anabantaria</taxon>
        <taxon>Synbranchiformes</taxon>
        <taxon>Synbranchidae</taxon>
        <taxon>Monopterus</taxon>
    </lineage>
</organism>
<accession>A0A3Q3KJD6</accession>
<evidence type="ECO:0000313" key="6">
    <source>
        <dbReference type="Ensembl" id="ENSMALP00000029861.1"/>
    </source>
</evidence>
<evidence type="ECO:0000259" key="5">
    <source>
        <dbReference type="PROSITE" id="PS50023"/>
    </source>
</evidence>
<keyword evidence="3 4" id="KW-0440">LIM domain</keyword>
<dbReference type="Proteomes" id="UP000261600">
    <property type="component" value="Unplaced"/>
</dbReference>
<name>A0A3Q3KJD6_MONAL</name>
<dbReference type="InterPro" id="IPR001781">
    <property type="entry name" value="Znf_LIM"/>
</dbReference>
<keyword evidence="2 4" id="KW-0862">Zinc</keyword>
<dbReference type="GO" id="GO:0046872">
    <property type="term" value="F:metal ion binding"/>
    <property type="evidence" value="ECO:0007669"/>
    <property type="project" value="UniProtKB-KW"/>
</dbReference>
<evidence type="ECO:0000256" key="1">
    <source>
        <dbReference type="ARBA" id="ARBA00022723"/>
    </source>
</evidence>
<dbReference type="Ensembl" id="ENSMALT00000030391.1">
    <property type="protein sequence ID" value="ENSMALP00000029861.1"/>
    <property type="gene ID" value="ENSMALG00000020653.1"/>
</dbReference>
<dbReference type="Gene3D" id="2.10.110.10">
    <property type="entry name" value="Cysteine Rich Protein"/>
    <property type="match status" value="1"/>
</dbReference>
<feature type="domain" description="LIM zinc-binding" evidence="5">
    <location>
        <begin position="4"/>
        <end position="64"/>
    </location>
</feature>
<protein>
    <recommendedName>
        <fullName evidence="5">LIM zinc-binding domain-containing protein</fullName>
    </recommendedName>
</protein>
<evidence type="ECO:0000313" key="7">
    <source>
        <dbReference type="Proteomes" id="UP000261600"/>
    </source>
</evidence>
<proteinExistence type="predicted"/>
<keyword evidence="1 4" id="KW-0479">Metal-binding</keyword>
<evidence type="ECO:0000256" key="3">
    <source>
        <dbReference type="ARBA" id="ARBA00023038"/>
    </source>
</evidence>
<reference evidence="6" key="1">
    <citation type="submission" date="2025-08" db="UniProtKB">
        <authorList>
            <consortium name="Ensembl"/>
        </authorList>
    </citation>
    <scope>IDENTIFICATION</scope>
</reference>
<dbReference type="AlphaFoldDB" id="A0A3Q3KJD6"/>
<evidence type="ECO:0000256" key="2">
    <source>
        <dbReference type="ARBA" id="ARBA00022833"/>
    </source>
</evidence>
<evidence type="ECO:0000256" key="4">
    <source>
        <dbReference type="PROSITE-ProRule" id="PRU00125"/>
    </source>
</evidence>
<sequence>MPTPPCHSCERRVYMMERVCAEGLYFHRECFRCSTCSSSLRQGMHAFDSGQGFCSCNYNESCTRSFCSRFDVKTMQH</sequence>
<reference evidence="6" key="2">
    <citation type="submission" date="2025-09" db="UniProtKB">
        <authorList>
            <consortium name="Ensembl"/>
        </authorList>
    </citation>
    <scope>IDENTIFICATION</scope>
</reference>
<dbReference type="SMART" id="SM00132">
    <property type="entry name" value="LIM"/>
    <property type="match status" value="1"/>
</dbReference>
<dbReference type="PROSITE" id="PS50023">
    <property type="entry name" value="LIM_DOMAIN_2"/>
    <property type="match status" value="1"/>
</dbReference>
<keyword evidence="7" id="KW-1185">Reference proteome</keyword>
<dbReference type="Pfam" id="PF00412">
    <property type="entry name" value="LIM"/>
    <property type="match status" value="1"/>
</dbReference>
<dbReference type="SUPFAM" id="SSF57716">
    <property type="entry name" value="Glucocorticoid receptor-like (DNA-binding domain)"/>
    <property type="match status" value="1"/>
</dbReference>
<dbReference type="PROSITE" id="PS00478">
    <property type="entry name" value="LIM_DOMAIN_1"/>
    <property type="match status" value="1"/>
</dbReference>